<evidence type="ECO:0000256" key="2">
    <source>
        <dbReference type="SAM" id="Phobius"/>
    </source>
</evidence>
<evidence type="ECO:0000313" key="4">
    <source>
        <dbReference type="EMBL" id="XBT91867.1"/>
    </source>
</evidence>
<sequence>MAKVPRAAHRYHEEFRYPVTVSGLSLLHHGQPKGTSMQERNFISKTSDVRRKAAFAFCAGFAALAAAFSPALTSPAAAQTIIDEWDKVKSPAPPALKSVTVDPKTTALLILDFNGAQDPTKGPCNAKTKPRCLASIPKVKTLLDQARAKEMLVVFSLAGVGEAQDIATALAPLASEPIVKSGPDKFIGTNLRSILSDKGIKTVIVTGTASEGAVLDTATDAALNGMNIVLPVDGMSSTELYGEQYVAWHMVNAPGVSQKTTLTSIDQIKF</sequence>
<proteinExistence type="predicted"/>
<dbReference type="RefSeq" id="WP_349956385.1">
    <property type="nucleotide sequence ID" value="NZ_CP157960.1"/>
</dbReference>
<dbReference type="Gene3D" id="3.40.50.850">
    <property type="entry name" value="Isochorismatase-like"/>
    <property type="match status" value="1"/>
</dbReference>
<reference evidence="4" key="1">
    <citation type="submission" date="2024-06" db="EMBL/GenBank/DDBJ databases">
        <authorList>
            <person name="Li T."/>
            <person name="Gao R."/>
        </authorList>
    </citation>
    <scope>NUCLEOTIDE SEQUENCE</scope>
    <source>
        <strain evidence="4">ZPR3</strain>
    </source>
</reference>
<dbReference type="AlphaFoldDB" id="A0AAU7RNU9"/>
<protein>
    <submittedName>
        <fullName evidence="4">Isochorismatase family protein</fullName>
    </submittedName>
</protein>
<feature type="transmembrane region" description="Helical" evidence="2">
    <location>
        <begin position="53"/>
        <end position="72"/>
    </location>
</feature>
<feature type="domain" description="Isochorismatase-like" evidence="3">
    <location>
        <begin position="106"/>
        <end position="251"/>
    </location>
</feature>
<dbReference type="SUPFAM" id="SSF52499">
    <property type="entry name" value="Isochorismatase-like hydrolases"/>
    <property type="match status" value="1"/>
</dbReference>
<organism evidence="4">
    <name type="scientific">Rhizobium sp. ZPR3</name>
    <dbReference type="NCBI Taxonomy" id="3158967"/>
    <lineage>
        <taxon>Bacteria</taxon>
        <taxon>Pseudomonadati</taxon>
        <taxon>Pseudomonadota</taxon>
        <taxon>Alphaproteobacteria</taxon>
        <taxon>Hyphomicrobiales</taxon>
        <taxon>Rhizobiaceae</taxon>
        <taxon>Rhizobium/Agrobacterium group</taxon>
        <taxon>Rhizobium</taxon>
    </lineage>
</organism>
<keyword evidence="2" id="KW-0472">Membrane</keyword>
<accession>A0AAU7RNU9</accession>
<name>A0AAU7RNU9_9HYPH</name>
<dbReference type="EMBL" id="CP157960">
    <property type="protein sequence ID" value="XBT91867.1"/>
    <property type="molecule type" value="Genomic_DNA"/>
</dbReference>
<dbReference type="PANTHER" id="PTHR43540">
    <property type="entry name" value="PEROXYUREIDOACRYLATE/UREIDOACRYLATE AMIDOHYDROLASE-RELATED"/>
    <property type="match status" value="1"/>
</dbReference>
<dbReference type="InterPro" id="IPR050272">
    <property type="entry name" value="Isochorismatase-like_hydrls"/>
</dbReference>
<dbReference type="GO" id="GO:0016787">
    <property type="term" value="F:hydrolase activity"/>
    <property type="evidence" value="ECO:0007669"/>
    <property type="project" value="UniProtKB-KW"/>
</dbReference>
<evidence type="ECO:0000256" key="1">
    <source>
        <dbReference type="ARBA" id="ARBA00022801"/>
    </source>
</evidence>
<keyword evidence="1" id="KW-0378">Hydrolase</keyword>
<dbReference type="InterPro" id="IPR036380">
    <property type="entry name" value="Isochorismatase-like_sf"/>
</dbReference>
<keyword evidence="2" id="KW-1133">Transmembrane helix</keyword>
<keyword evidence="2" id="KW-0812">Transmembrane</keyword>
<dbReference type="InterPro" id="IPR000868">
    <property type="entry name" value="Isochorismatase-like_dom"/>
</dbReference>
<evidence type="ECO:0000259" key="3">
    <source>
        <dbReference type="Pfam" id="PF00857"/>
    </source>
</evidence>
<gene>
    <name evidence="4" type="ORF">ABM479_13765</name>
</gene>
<dbReference type="PANTHER" id="PTHR43540:SF6">
    <property type="entry name" value="ISOCHORISMATASE-LIKE DOMAIN-CONTAINING PROTEIN"/>
    <property type="match status" value="1"/>
</dbReference>
<dbReference type="Pfam" id="PF00857">
    <property type="entry name" value="Isochorismatase"/>
    <property type="match status" value="1"/>
</dbReference>